<dbReference type="PANTHER" id="PTHR46268">
    <property type="entry name" value="STRESS RESPONSE PROTEIN NHAX"/>
    <property type="match status" value="1"/>
</dbReference>
<dbReference type="RefSeq" id="WP_114400559.1">
    <property type="nucleotide sequence ID" value="NZ_QEIM01000245.1"/>
</dbReference>
<organism evidence="5 6">
    <name type="scientific">Marinitenerispora sediminis</name>
    <dbReference type="NCBI Taxonomy" id="1931232"/>
    <lineage>
        <taxon>Bacteria</taxon>
        <taxon>Bacillati</taxon>
        <taxon>Actinomycetota</taxon>
        <taxon>Actinomycetes</taxon>
        <taxon>Streptosporangiales</taxon>
        <taxon>Nocardiopsidaceae</taxon>
        <taxon>Marinitenerispora</taxon>
    </lineage>
</organism>
<dbReference type="InterPro" id="IPR014729">
    <property type="entry name" value="Rossmann-like_a/b/a_fold"/>
</dbReference>
<dbReference type="PANTHER" id="PTHR46268:SF27">
    <property type="entry name" value="UNIVERSAL STRESS PROTEIN RV2623"/>
    <property type="match status" value="1"/>
</dbReference>
<keyword evidence="6" id="KW-1185">Reference proteome</keyword>
<comment type="similarity">
    <text evidence="1">Belongs to the universal stress protein A family.</text>
</comment>
<sequence length="297" mass="30568">MTGGATAPLVTAVDGSEGGRHALEWAVDEARLRGLRLRVVHVYSWLGFRGAAEGAPEFDFAAMGRRIAERARDRAKARAPGLDVEAVWVEGDPGDVLLDEAEGAAMVVAGSRGASRLGAVFIGSTGLQLAALAPCPLVVVPHLAPRPATGRVVVGVDGSAAARAAAEWAFEEAALRSSVLRAVAVRGSASHGVFASLETPEPGPGTPEERAAQEEARRELSESVAGLRDRHPQVPVETEVAAGHAARTLTAESRGADLVVLGSRGRGGFAGMLLGSVSQTVLTHSACPVAVLHAPEE</sequence>
<evidence type="ECO:0000259" key="4">
    <source>
        <dbReference type="Pfam" id="PF00582"/>
    </source>
</evidence>
<dbReference type="Proteomes" id="UP000253318">
    <property type="component" value="Unassembled WGS sequence"/>
</dbReference>
<dbReference type="Pfam" id="PF00582">
    <property type="entry name" value="Usp"/>
    <property type="match status" value="2"/>
</dbReference>
<dbReference type="Gene3D" id="3.40.50.620">
    <property type="entry name" value="HUPs"/>
    <property type="match status" value="2"/>
</dbReference>
<dbReference type="PRINTS" id="PR01438">
    <property type="entry name" value="UNVRSLSTRESS"/>
</dbReference>
<feature type="domain" description="UspA" evidence="4">
    <location>
        <begin position="10"/>
        <end position="141"/>
    </location>
</feature>
<evidence type="ECO:0000256" key="3">
    <source>
        <dbReference type="ARBA" id="ARBA00022840"/>
    </source>
</evidence>
<proteinExistence type="inferred from homology"/>
<reference evidence="5 6" key="1">
    <citation type="submission" date="2018-04" db="EMBL/GenBank/DDBJ databases">
        <title>Novel actinobacteria from marine sediment.</title>
        <authorList>
            <person name="Ng Z.Y."/>
            <person name="Tan G.Y.A."/>
        </authorList>
    </citation>
    <scope>NUCLEOTIDE SEQUENCE [LARGE SCALE GENOMIC DNA]</scope>
    <source>
        <strain evidence="5 6">TPS81</strain>
    </source>
</reference>
<keyword evidence="2" id="KW-0547">Nucleotide-binding</keyword>
<comment type="caution">
    <text evidence="5">The sequence shown here is derived from an EMBL/GenBank/DDBJ whole genome shotgun (WGS) entry which is preliminary data.</text>
</comment>
<accession>A0A368T1E8</accession>
<dbReference type="OrthoDB" id="9816117at2"/>
<evidence type="ECO:0000313" key="5">
    <source>
        <dbReference type="EMBL" id="RCV54187.1"/>
    </source>
</evidence>
<dbReference type="CDD" id="cd00293">
    <property type="entry name" value="USP-like"/>
    <property type="match status" value="1"/>
</dbReference>
<keyword evidence="3" id="KW-0067">ATP-binding</keyword>
<evidence type="ECO:0000256" key="2">
    <source>
        <dbReference type="ARBA" id="ARBA00022741"/>
    </source>
</evidence>
<name>A0A368T1E8_9ACTN</name>
<dbReference type="SUPFAM" id="SSF52402">
    <property type="entry name" value="Adenine nucleotide alpha hydrolases-like"/>
    <property type="match status" value="2"/>
</dbReference>
<dbReference type="InterPro" id="IPR006015">
    <property type="entry name" value="Universal_stress_UspA"/>
</dbReference>
<evidence type="ECO:0000256" key="1">
    <source>
        <dbReference type="ARBA" id="ARBA00008791"/>
    </source>
</evidence>
<protein>
    <submittedName>
        <fullName evidence="5">Universal stress protein</fullName>
    </submittedName>
</protein>
<feature type="domain" description="UspA" evidence="4">
    <location>
        <begin position="151"/>
        <end position="292"/>
    </location>
</feature>
<dbReference type="AlphaFoldDB" id="A0A368T1E8"/>
<dbReference type="InterPro" id="IPR006016">
    <property type="entry name" value="UspA"/>
</dbReference>
<dbReference type="GO" id="GO:0005524">
    <property type="term" value="F:ATP binding"/>
    <property type="evidence" value="ECO:0007669"/>
    <property type="project" value="UniProtKB-KW"/>
</dbReference>
<dbReference type="EMBL" id="QEIN01000172">
    <property type="protein sequence ID" value="RCV54187.1"/>
    <property type="molecule type" value="Genomic_DNA"/>
</dbReference>
<gene>
    <name evidence="5" type="ORF">DEF24_19580</name>
</gene>
<evidence type="ECO:0000313" key="6">
    <source>
        <dbReference type="Proteomes" id="UP000253318"/>
    </source>
</evidence>